<keyword evidence="5 13" id="KW-0808">Transferase</keyword>
<evidence type="ECO:0000313" key="14">
    <source>
        <dbReference type="EMBL" id="CAI9087812.1"/>
    </source>
</evidence>
<reference evidence="14" key="1">
    <citation type="submission" date="2023-03" db="EMBL/GenBank/DDBJ databases">
        <authorList>
            <person name="Julca I."/>
        </authorList>
    </citation>
    <scope>NUCLEOTIDE SEQUENCE</scope>
</reference>
<dbReference type="FunFam" id="1.20.120.1760:FF:000020">
    <property type="entry name" value="cardiolipin synthase (CMP-forming), mitochondrial"/>
    <property type="match status" value="1"/>
</dbReference>
<dbReference type="PANTHER" id="PTHR14269:SF60">
    <property type="entry name" value="CARDIOLIPIN SYNTHASE (CMP-FORMING)"/>
    <property type="match status" value="1"/>
</dbReference>
<comment type="cofactor">
    <cofactor evidence="1">
        <name>Mn(2+)</name>
        <dbReference type="ChEBI" id="CHEBI:29035"/>
    </cofactor>
</comment>
<comment type="similarity">
    <text evidence="3 13">Belongs to the CDP-alcohol phosphatidyltransferase class-I family.</text>
</comment>
<evidence type="ECO:0000256" key="6">
    <source>
        <dbReference type="ARBA" id="ARBA00022692"/>
    </source>
</evidence>
<dbReference type="InterPro" id="IPR043130">
    <property type="entry name" value="CDP-OH_PTrfase_TM_dom"/>
</dbReference>
<keyword evidence="8" id="KW-1133">Transmembrane helix</keyword>
<keyword evidence="6" id="KW-0812">Transmembrane</keyword>
<dbReference type="GO" id="GO:0043337">
    <property type="term" value="F:cardiolipin synthase (CMP-forming)"/>
    <property type="evidence" value="ECO:0007669"/>
    <property type="project" value="TreeGrafter"/>
</dbReference>
<dbReference type="GO" id="GO:0016020">
    <property type="term" value="C:membrane"/>
    <property type="evidence" value="ECO:0007669"/>
    <property type="project" value="UniProtKB-SubCell"/>
</dbReference>
<dbReference type="AlphaFoldDB" id="A0AAV1C0L1"/>
<dbReference type="GO" id="GO:0005739">
    <property type="term" value="C:mitochondrion"/>
    <property type="evidence" value="ECO:0007669"/>
    <property type="project" value="TreeGrafter"/>
</dbReference>
<proteinExistence type="inferred from homology"/>
<evidence type="ECO:0000256" key="11">
    <source>
        <dbReference type="ARBA" id="ARBA00023209"/>
    </source>
</evidence>
<evidence type="ECO:0000313" key="15">
    <source>
        <dbReference type="Proteomes" id="UP001161247"/>
    </source>
</evidence>
<comment type="subcellular location">
    <subcellularLocation>
        <location evidence="2">Membrane</location>
        <topology evidence="2">Multi-pass membrane protein</topology>
    </subcellularLocation>
</comment>
<evidence type="ECO:0000256" key="5">
    <source>
        <dbReference type="ARBA" id="ARBA00022679"/>
    </source>
</evidence>
<keyword evidence="12" id="KW-1208">Phospholipid metabolism</keyword>
<name>A0AAV1C0L1_OLDCO</name>
<protein>
    <submittedName>
        <fullName evidence="14">OLC1v1021989C1</fullName>
    </submittedName>
</protein>
<gene>
    <name evidence="14" type="ORF">OLC1_LOCUS541</name>
</gene>
<dbReference type="InterPro" id="IPR000462">
    <property type="entry name" value="CDP-OH_P_trans"/>
</dbReference>
<organism evidence="14 15">
    <name type="scientific">Oldenlandia corymbosa var. corymbosa</name>
    <dbReference type="NCBI Taxonomy" id="529605"/>
    <lineage>
        <taxon>Eukaryota</taxon>
        <taxon>Viridiplantae</taxon>
        <taxon>Streptophyta</taxon>
        <taxon>Embryophyta</taxon>
        <taxon>Tracheophyta</taxon>
        <taxon>Spermatophyta</taxon>
        <taxon>Magnoliopsida</taxon>
        <taxon>eudicotyledons</taxon>
        <taxon>Gunneridae</taxon>
        <taxon>Pentapetalae</taxon>
        <taxon>asterids</taxon>
        <taxon>lamiids</taxon>
        <taxon>Gentianales</taxon>
        <taxon>Rubiaceae</taxon>
        <taxon>Rubioideae</taxon>
        <taxon>Spermacoceae</taxon>
        <taxon>Hedyotis-Oldenlandia complex</taxon>
        <taxon>Oldenlandia</taxon>
    </lineage>
</organism>
<keyword evidence="10" id="KW-0472">Membrane</keyword>
<keyword evidence="9" id="KW-0443">Lipid metabolism</keyword>
<keyword evidence="4" id="KW-0444">Lipid biosynthesis</keyword>
<keyword evidence="15" id="KW-1185">Reference proteome</keyword>
<dbReference type="Pfam" id="PF01066">
    <property type="entry name" value="CDP-OH_P_transf"/>
    <property type="match status" value="1"/>
</dbReference>
<evidence type="ECO:0000256" key="9">
    <source>
        <dbReference type="ARBA" id="ARBA00023098"/>
    </source>
</evidence>
<keyword evidence="7" id="KW-0809">Transit peptide</keyword>
<evidence type="ECO:0000256" key="3">
    <source>
        <dbReference type="ARBA" id="ARBA00010441"/>
    </source>
</evidence>
<evidence type="ECO:0000256" key="7">
    <source>
        <dbReference type="ARBA" id="ARBA00022946"/>
    </source>
</evidence>
<dbReference type="GO" id="GO:0032049">
    <property type="term" value="P:cardiolipin biosynthetic process"/>
    <property type="evidence" value="ECO:0007669"/>
    <property type="project" value="TreeGrafter"/>
</dbReference>
<evidence type="ECO:0000256" key="10">
    <source>
        <dbReference type="ARBA" id="ARBA00023136"/>
    </source>
</evidence>
<evidence type="ECO:0000256" key="2">
    <source>
        <dbReference type="ARBA" id="ARBA00004141"/>
    </source>
</evidence>
<dbReference type="Proteomes" id="UP001161247">
    <property type="component" value="Chromosome 1"/>
</dbReference>
<evidence type="ECO:0000256" key="4">
    <source>
        <dbReference type="ARBA" id="ARBA00022516"/>
    </source>
</evidence>
<dbReference type="Gene3D" id="1.20.120.1760">
    <property type="match status" value="1"/>
</dbReference>
<evidence type="ECO:0000256" key="12">
    <source>
        <dbReference type="ARBA" id="ARBA00023264"/>
    </source>
</evidence>
<dbReference type="PANTHER" id="PTHR14269">
    <property type="entry name" value="CDP-DIACYLGLYCEROL--GLYCEROL-3-PHOSPHATE 3-PHOSPHATIDYLTRANSFERASE-RELATED"/>
    <property type="match status" value="1"/>
</dbReference>
<dbReference type="PROSITE" id="PS00379">
    <property type="entry name" value="CDP_ALCOHOL_P_TRANSF"/>
    <property type="match status" value="1"/>
</dbReference>
<accession>A0AAV1C0L1</accession>
<dbReference type="InterPro" id="IPR048254">
    <property type="entry name" value="CDP_ALCOHOL_P_TRANSF_CS"/>
</dbReference>
<dbReference type="InterPro" id="IPR050324">
    <property type="entry name" value="CDP-alcohol_PTase-I"/>
</dbReference>
<sequence>MAFFRSLLKTLASQSTKSTRRNSNSSPDFRTFFSLSSATAQPFANRSPAIVRDPIFSLHRHYFLRRNFLSPLSLSSPLWKLSQYATPVHLQSDIVLLRLPTVRDSLRLPYRLGFQLAPEKVLEEERKKEDRELTKSHHINDSDAADSVADVTRSYLNLPNFISFGRLLSGPLLGWMITQEMYVPAFVGLGISGATDWLDGYLARKMKINSVVGSYLDPLADKVLIGCVALGMVDRGLLHPGLVALVVLRDVALIGGAVYKRASSLEWQWKSWSDFFNLDGAKPEKVEPLFISKVNTVLQLVLVAGALLQPELGNEETLSYITYLRSSVLDLLYQFISLQFTFSICHFICSVQIDSISTNGFVFSQLVRCFNDAGFNCGIWSSTH</sequence>
<dbReference type="EMBL" id="OX459118">
    <property type="protein sequence ID" value="CAI9087812.1"/>
    <property type="molecule type" value="Genomic_DNA"/>
</dbReference>
<keyword evidence="11" id="KW-0594">Phospholipid biosynthesis</keyword>
<evidence type="ECO:0000256" key="8">
    <source>
        <dbReference type="ARBA" id="ARBA00022989"/>
    </source>
</evidence>
<evidence type="ECO:0000256" key="13">
    <source>
        <dbReference type="RuleBase" id="RU003750"/>
    </source>
</evidence>
<evidence type="ECO:0000256" key="1">
    <source>
        <dbReference type="ARBA" id="ARBA00001936"/>
    </source>
</evidence>